<dbReference type="Proteomes" id="UP000816034">
    <property type="component" value="Unassembled WGS sequence"/>
</dbReference>
<dbReference type="InterPro" id="IPR011333">
    <property type="entry name" value="SKP1/BTB/POZ_sf"/>
</dbReference>
<proteinExistence type="predicted"/>
<dbReference type="EMBL" id="PYSW02000002">
    <property type="protein sequence ID" value="KAG2393670.1"/>
    <property type="molecule type" value="Genomic_DNA"/>
</dbReference>
<dbReference type="PROSITE" id="PS50097">
    <property type="entry name" value="BTB"/>
    <property type="match status" value="1"/>
</dbReference>
<feature type="region of interest" description="Disordered" evidence="1">
    <location>
        <begin position="1"/>
        <end position="42"/>
    </location>
</feature>
<protein>
    <recommendedName>
        <fullName evidence="2">BTB domain-containing protein</fullName>
    </recommendedName>
</protein>
<dbReference type="SMART" id="SM00225">
    <property type="entry name" value="BTB"/>
    <property type="match status" value="1"/>
</dbReference>
<dbReference type="Gene3D" id="3.30.710.10">
    <property type="entry name" value="Potassium Channel Kv1.1, Chain A"/>
    <property type="match status" value="1"/>
</dbReference>
<feature type="compositionally biased region" description="Basic residues" evidence="1">
    <location>
        <begin position="1"/>
        <end position="11"/>
    </location>
</feature>
<evidence type="ECO:0000313" key="4">
    <source>
        <dbReference type="Proteomes" id="UP000816034"/>
    </source>
</evidence>
<name>A0AA88KY35_NAELO</name>
<feature type="region of interest" description="Disordered" evidence="1">
    <location>
        <begin position="68"/>
        <end position="120"/>
    </location>
</feature>
<evidence type="ECO:0000313" key="3">
    <source>
        <dbReference type="EMBL" id="KAG2393670.1"/>
    </source>
</evidence>
<dbReference type="PANTHER" id="PTHR46071:SF2">
    <property type="entry name" value="ANKYRIN REPEAT AND BTB_POZ DOMAIN-CONTAINING PROTEIN 2-LIKE PROTEIN"/>
    <property type="match status" value="1"/>
</dbReference>
<dbReference type="AlphaFoldDB" id="A0AA88KY35"/>
<keyword evidence="4" id="KW-1185">Reference proteome</keyword>
<gene>
    <name evidence="3" type="ORF">C9374_007201</name>
</gene>
<feature type="domain" description="BTB" evidence="2">
    <location>
        <begin position="643"/>
        <end position="711"/>
    </location>
</feature>
<dbReference type="InterPro" id="IPR000210">
    <property type="entry name" value="BTB/POZ_dom"/>
</dbReference>
<evidence type="ECO:0000259" key="2">
    <source>
        <dbReference type="PROSITE" id="PS50097"/>
    </source>
</evidence>
<feature type="compositionally biased region" description="Low complexity" evidence="1">
    <location>
        <begin position="100"/>
        <end position="115"/>
    </location>
</feature>
<dbReference type="InterPro" id="IPR052089">
    <property type="entry name" value="Ankyrin-BTB/POZ_domain"/>
</dbReference>
<dbReference type="PANTHER" id="PTHR46071">
    <property type="entry name" value="ANKYRIN REPEAT AND BTB/POZ DOMAIN-CONTAINING"/>
    <property type="match status" value="1"/>
</dbReference>
<evidence type="ECO:0000256" key="1">
    <source>
        <dbReference type="SAM" id="MobiDB-lite"/>
    </source>
</evidence>
<dbReference type="GeneID" id="68099655"/>
<reference evidence="3 4" key="1">
    <citation type="journal article" date="2018" name="BMC Genomics">
        <title>The genome of Naegleria lovaniensis, the basis for a comparative approach to unravel pathogenicity factors of the human pathogenic amoeba N. fowleri.</title>
        <authorList>
            <person name="Liechti N."/>
            <person name="Schurch N."/>
            <person name="Bruggmann R."/>
            <person name="Wittwer M."/>
        </authorList>
    </citation>
    <scope>NUCLEOTIDE SEQUENCE [LARGE SCALE GENOMIC DNA]</scope>
    <source>
        <strain evidence="3 4">ATCC 30569</strain>
    </source>
</reference>
<dbReference type="Pfam" id="PF00651">
    <property type="entry name" value="BTB"/>
    <property type="match status" value="1"/>
</dbReference>
<sequence length="793" mass="90727">MGHKKNKKLEKQKKEKQLWGEDSDDDSEEHHHSSSLSSSEKNINSNYYKLLHDDCRVMEQTILDHEPKQYCQKKKSSNEDDEQEATLAKQKKKKVKEESANGSSVASASSGASPSKKSKKKTMSNLDYVNILKESLTEDEKQEFFSTKQTTQHVLSPQNLQTSISEYSTYLNNVISNSNYSSNGDALSTAEKLTLELSKHYEAFKHSYDRGESLAAVVVLVSKISKLIFNREERNAFYLCKGLNLFCTLMSRMAPAMNDCEEYSQIVDELAFILYKFAEHAKARYVMLATGVFYSLWLVAQASKNSATIVHVNEAMELLGGAISMGFDLGNLLVHSNKHSPDVEFLKSTLSVYGEAEYVVDTSYGCFPDTFIGFSESYATSVSENDFNVSVHYAIVSSRSNFLSNNCFKWNPRTNVLSPNETGPGYYLLIDPEISWYAVLKFMQVIYSDKLSASYEESKTLRPKEESLKNFSLEQKLISEGFPKLLSTLYNEKTRTNATNCLESLGETNDESVVAMQSLFDDFDEQLLKDEMNFFFGKPVNYTYYYYFAMTTTPPPPTNTVTKPNTYTTDFLKRKTKIRQHAIVLNGIEDDLSTLFNNLVRTCFERDGIINEVAVDTFYPDIKITTDIEDLQEIDYILQEELENNPLFANVLECKGFYLHKSILSSRSEFFKKLLQYDGKSNEDSKAYPICHINNFSLSTLFIVFQFIYGGLREDMTMYTENLVEVFVASDLFLLYGLKKFCEQKICETITEENVEQLYAISIIYNSELIRDKCKVLMFQQNIVFSTNIKDFK</sequence>
<organism evidence="3 4">
    <name type="scientific">Naegleria lovaniensis</name>
    <name type="common">Amoeba</name>
    <dbReference type="NCBI Taxonomy" id="51637"/>
    <lineage>
        <taxon>Eukaryota</taxon>
        <taxon>Discoba</taxon>
        <taxon>Heterolobosea</taxon>
        <taxon>Tetramitia</taxon>
        <taxon>Eutetramitia</taxon>
        <taxon>Vahlkampfiidae</taxon>
        <taxon>Naegleria</taxon>
    </lineage>
</organism>
<dbReference type="SUPFAM" id="SSF54695">
    <property type="entry name" value="POZ domain"/>
    <property type="match status" value="1"/>
</dbReference>
<comment type="caution">
    <text evidence="3">The sequence shown here is derived from an EMBL/GenBank/DDBJ whole genome shotgun (WGS) entry which is preliminary data.</text>
</comment>
<accession>A0AA88KY35</accession>
<dbReference type="RefSeq" id="XP_044555564.1">
    <property type="nucleotide sequence ID" value="XM_044697147.1"/>
</dbReference>